<feature type="domain" description="Integrase catalytic" evidence="1">
    <location>
        <begin position="108"/>
        <end position="199"/>
    </location>
</feature>
<evidence type="ECO:0000313" key="4">
    <source>
        <dbReference type="WBParaSite" id="HDID_0000653501-mRNA-1"/>
    </source>
</evidence>
<sequence>MAETDIHMTAMATPPFGLPEFLPMRFGLRNPIQTIQRFIDEELHGLGFYTKTFYSLTFLSTVPDKFAIAKLVTDRIDWPSSHKDIADWPKTGQACQRSDVNGHTETFHETFPLLDSRIDHVHVDTFGPLLLSNGFTYLLTCVNRFLWCQDAFPLHDLATETVVKTLLEIRIAGFGVLSAITTDRGTQFESHISSELTNS</sequence>
<dbReference type="STRING" id="6216.A0A0R3SNM0"/>
<dbReference type="GO" id="GO:0015074">
    <property type="term" value="P:DNA integration"/>
    <property type="evidence" value="ECO:0007669"/>
    <property type="project" value="InterPro"/>
</dbReference>
<evidence type="ECO:0000259" key="1">
    <source>
        <dbReference type="PROSITE" id="PS50994"/>
    </source>
</evidence>
<accession>A0A0R3SNM0</accession>
<dbReference type="Proteomes" id="UP000274504">
    <property type="component" value="Unassembled WGS sequence"/>
</dbReference>
<dbReference type="Gene3D" id="3.30.420.10">
    <property type="entry name" value="Ribonuclease H-like superfamily/Ribonuclease H"/>
    <property type="match status" value="1"/>
</dbReference>
<dbReference type="WBParaSite" id="HDID_0000653501-mRNA-1">
    <property type="protein sequence ID" value="HDID_0000653501-mRNA-1"/>
    <property type="gene ID" value="HDID_0000653501"/>
</dbReference>
<protein>
    <submittedName>
        <fullName evidence="4">Integrase catalytic domain-containing protein</fullName>
    </submittedName>
</protein>
<evidence type="ECO:0000313" key="2">
    <source>
        <dbReference type="EMBL" id="VDL58851.1"/>
    </source>
</evidence>
<proteinExistence type="predicted"/>
<name>A0A0R3SNM0_HYMDI</name>
<dbReference type="InterPro" id="IPR036397">
    <property type="entry name" value="RNaseH_sf"/>
</dbReference>
<dbReference type="EMBL" id="UYSG01005830">
    <property type="protein sequence ID" value="VDL58851.1"/>
    <property type="molecule type" value="Genomic_DNA"/>
</dbReference>
<reference evidence="2 3" key="2">
    <citation type="submission" date="2018-11" db="EMBL/GenBank/DDBJ databases">
        <authorList>
            <consortium name="Pathogen Informatics"/>
        </authorList>
    </citation>
    <scope>NUCLEOTIDE SEQUENCE [LARGE SCALE GENOMIC DNA]</scope>
</reference>
<gene>
    <name evidence="2" type="ORF">HDID_LOCUS6533</name>
</gene>
<evidence type="ECO:0000313" key="3">
    <source>
        <dbReference type="Proteomes" id="UP000274504"/>
    </source>
</evidence>
<dbReference type="OrthoDB" id="10062030at2759"/>
<organism evidence="4">
    <name type="scientific">Hymenolepis diminuta</name>
    <name type="common">Rat tapeworm</name>
    <dbReference type="NCBI Taxonomy" id="6216"/>
    <lineage>
        <taxon>Eukaryota</taxon>
        <taxon>Metazoa</taxon>
        <taxon>Spiralia</taxon>
        <taxon>Lophotrochozoa</taxon>
        <taxon>Platyhelminthes</taxon>
        <taxon>Cestoda</taxon>
        <taxon>Eucestoda</taxon>
        <taxon>Cyclophyllidea</taxon>
        <taxon>Hymenolepididae</taxon>
        <taxon>Hymenolepis</taxon>
    </lineage>
</organism>
<dbReference type="SUPFAM" id="SSF53098">
    <property type="entry name" value="Ribonuclease H-like"/>
    <property type="match status" value="1"/>
</dbReference>
<reference evidence="4" key="1">
    <citation type="submission" date="2017-02" db="UniProtKB">
        <authorList>
            <consortium name="WormBaseParasite"/>
        </authorList>
    </citation>
    <scope>IDENTIFICATION</scope>
</reference>
<dbReference type="PROSITE" id="PS50994">
    <property type="entry name" value="INTEGRASE"/>
    <property type="match status" value="1"/>
</dbReference>
<dbReference type="InterPro" id="IPR001584">
    <property type="entry name" value="Integrase_cat-core"/>
</dbReference>
<dbReference type="InterPro" id="IPR012337">
    <property type="entry name" value="RNaseH-like_sf"/>
</dbReference>
<dbReference type="GO" id="GO:0003676">
    <property type="term" value="F:nucleic acid binding"/>
    <property type="evidence" value="ECO:0007669"/>
    <property type="project" value="InterPro"/>
</dbReference>
<dbReference type="AlphaFoldDB" id="A0A0R3SNM0"/>